<dbReference type="PANTHER" id="PTHR34822:SF1">
    <property type="entry name" value="GRPB FAMILY PROTEIN"/>
    <property type="match status" value="1"/>
</dbReference>
<evidence type="ECO:0000313" key="3">
    <source>
        <dbReference type="Proteomes" id="UP000598996"/>
    </source>
</evidence>
<proteinExistence type="predicted"/>
<organism evidence="2 3">
    <name type="scientific">Paractinoplanes lichenicola</name>
    <dbReference type="NCBI Taxonomy" id="2802976"/>
    <lineage>
        <taxon>Bacteria</taxon>
        <taxon>Bacillati</taxon>
        <taxon>Actinomycetota</taxon>
        <taxon>Actinomycetes</taxon>
        <taxon>Micromonosporales</taxon>
        <taxon>Micromonosporaceae</taxon>
        <taxon>Paractinoplanes</taxon>
    </lineage>
</organism>
<dbReference type="InterPro" id="IPR007344">
    <property type="entry name" value="GrpB/CoaE"/>
</dbReference>
<dbReference type="SUPFAM" id="SSF81301">
    <property type="entry name" value="Nucleotidyltransferase"/>
    <property type="match status" value="1"/>
</dbReference>
<evidence type="ECO:0000256" key="1">
    <source>
        <dbReference type="SAM" id="MobiDB-lite"/>
    </source>
</evidence>
<reference evidence="2 3" key="1">
    <citation type="submission" date="2021-01" db="EMBL/GenBank/DDBJ databases">
        <title>Actinoplanes sp. nov. LDG1-01 isolated from lichen.</title>
        <authorList>
            <person name="Saeng-In P."/>
            <person name="Phongsopitanun W."/>
            <person name="Kanchanasin P."/>
            <person name="Yuki M."/>
            <person name="Kudo T."/>
            <person name="Ohkuma M."/>
            <person name="Tanasupawat S."/>
        </authorList>
    </citation>
    <scope>NUCLEOTIDE SEQUENCE [LARGE SCALE GENOMIC DNA]</scope>
    <source>
        <strain evidence="2 3">LDG1-01</strain>
    </source>
</reference>
<comment type="caution">
    <text evidence="2">The sequence shown here is derived from an EMBL/GenBank/DDBJ whole genome shotgun (WGS) entry which is preliminary data.</text>
</comment>
<dbReference type="Proteomes" id="UP000598996">
    <property type="component" value="Unassembled WGS sequence"/>
</dbReference>
<protein>
    <submittedName>
        <fullName evidence="2">GrpB family protein</fullName>
    </submittedName>
</protein>
<dbReference type="Pfam" id="PF04229">
    <property type="entry name" value="GrpB"/>
    <property type="match status" value="1"/>
</dbReference>
<evidence type="ECO:0000313" key="2">
    <source>
        <dbReference type="EMBL" id="MBL7257823.1"/>
    </source>
</evidence>
<dbReference type="Gene3D" id="3.30.460.10">
    <property type="entry name" value="Beta Polymerase, domain 2"/>
    <property type="match status" value="1"/>
</dbReference>
<dbReference type="RefSeq" id="WP_202994434.1">
    <property type="nucleotide sequence ID" value="NZ_JAENHO010000007.1"/>
</dbReference>
<feature type="region of interest" description="Disordered" evidence="1">
    <location>
        <begin position="1"/>
        <end position="22"/>
    </location>
</feature>
<dbReference type="PANTHER" id="PTHR34822">
    <property type="entry name" value="GRPB DOMAIN PROTEIN (AFU_ORTHOLOGUE AFUA_1G01530)"/>
    <property type="match status" value="1"/>
</dbReference>
<sequence length="204" mass="22386">MSDHAGMRLPPLPAPAPPLTPEQMAHRAVGNRPAEVTKPITISPYDPRWPARYDTEAAKIRNALGPRALTVEHIGSTAVPGLPAKDRVDIDLIVADPADEDAYVPALATAGYTLRTREPHWYEHRGLWNDNHDVTLHVFGPGCDEHLRHLILRDWLRTHPADRDTYAAAKHAAAAAHPMSMANYVHAKAAVIVDMLRRAGLQAG</sequence>
<keyword evidence="3" id="KW-1185">Reference proteome</keyword>
<gene>
    <name evidence="2" type="ORF">JKJ07_26300</name>
</gene>
<accession>A0ABS1VTM6</accession>
<dbReference type="InterPro" id="IPR043519">
    <property type="entry name" value="NT_sf"/>
</dbReference>
<name>A0ABS1VTM6_9ACTN</name>
<dbReference type="EMBL" id="JAENHO010000007">
    <property type="protein sequence ID" value="MBL7257823.1"/>
    <property type="molecule type" value="Genomic_DNA"/>
</dbReference>
<feature type="compositionally biased region" description="Pro residues" evidence="1">
    <location>
        <begin position="10"/>
        <end position="20"/>
    </location>
</feature>